<comment type="cofactor">
    <cofactor evidence="5">
        <name>FMN</name>
        <dbReference type="ChEBI" id="CHEBI:58210"/>
    </cofactor>
</comment>
<dbReference type="SUPFAM" id="SSF51395">
    <property type="entry name" value="FMN-linked oxidoreductases"/>
    <property type="match status" value="1"/>
</dbReference>
<dbReference type="PIRSF" id="PIRSF006621">
    <property type="entry name" value="Dus"/>
    <property type="match status" value="1"/>
</dbReference>
<dbReference type="PANTHER" id="PTHR11082">
    <property type="entry name" value="TRNA-DIHYDROURIDINE SYNTHASE"/>
    <property type="match status" value="1"/>
</dbReference>
<organism evidence="7 8">
    <name type="scientific">Trichocoleus desertorum GB2-A4</name>
    <dbReference type="NCBI Taxonomy" id="2933944"/>
    <lineage>
        <taxon>Bacteria</taxon>
        <taxon>Bacillati</taxon>
        <taxon>Cyanobacteriota</taxon>
        <taxon>Cyanophyceae</taxon>
        <taxon>Leptolyngbyales</taxon>
        <taxon>Trichocoleusaceae</taxon>
        <taxon>Trichocoleus</taxon>
    </lineage>
</organism>
<evidence type="ECO:0000313" key="7">
    <source>
        <dbReference type="EMBL" id="MEP0819273.1"/>
    </source>
</evidence>
<feature type="domain" description="DUS-like FMN-binding" evidence="6">
    <location>
        <begin position="20"/>
        <end position="324"/>
    </location>
</feature>
<evidence type="ECO:0000256" key="2">
    <source>
        <dbReference type="ARBA" id="ARBA00022643"/>
    </source>
</evidence>
<comment type="similarity">
    <text evidence="5">Belongs to the dus family.</text>
</comment>
<dbReference type="Gene3D" id="3.20.20.70">
    <property type="entry name" value="Aldolase class I"/>
    <property type="match status" value="1"/>
</dbReference>
<protein>
    <recommendedName>
        <fullName evidence="5">tRNA-dihydrouridine synthase</fullName>
        <ecNumber evidence="5">1.3.1.-</ecNumber>
    </recommendedName>
</protein>
<dbReference type="PANTHER" id="PTHR11082:SF25">
    <property type="entry name" value="DUS-LIKE FMN-BINDING DOMAIN-CONTAINING PROTEIN"/>
    <property type="match status" value="1"/>
</dbReference>
<keyword evidence="3 5" id="KW-0819">tRNA processing</keyword>
<dbReference type="InterPro" id="IPR013785">
    <property type="entry name" value="Aldolase_TIM"/>
</dbReference>
<dbReference type="InterPro" id="IPR001269">
    <property type="entry name" value="DUS_fam"/>
</dbReference>
<keyword evidence="4 5" id="KW-0560">Oxidoreductase</keyword>
<comment type="caution">
    <text evidence="7">The sequence shown here is derived from an EMBL/GenBank/DDBJ whole genome shotgun (WGS) entry which is preliminary data.</text>
</comment>
<sequence>MSLSQILPLSTCPGLSLTALAPMQDVTDLHFMSVLAHYGCPDYFFTEYFRVHPSSTLNKKILRSITENTTGRPVFAQLIGESIPDLVRIARELSHYPVAGIDLNLGCPAPRVYRKNVGGGLLRDPEQVKRILSELREAVAGRLTVKMRLGFDNTDHFDRLLDLINLCDINLLSLHGRTVKEKYHSAVHYDLIAHAVQRVRCPVLANGNVTSATSALSILEMTGAAGVMIGRAAIRNPWIFQQIRQALNGQPVSGVPLSAVHDYIERLRQTQTASMVPERARVSHMKMYLNFIAQSVDVAGAFLREMRQARTETELLAVCARHLLSNPETEFALEPYPGLVARPTCETPQDCCA</sequence>
<keyword evidence="1 5" id="KW-0285">Flavoprotein</keyword>
<proteinExistence type="inferred from homology"/>
<dbReference type="EC" id="1.3.1.-" evidence="5"/>
<keyword evidence="2 5" id="KW-0288">FMN</keyword>
<reference evidence="7 8" key="1">
    <citation type="submission" date="2022-04" db="EMBL/GenBank/DDBJ databases">
        <title>Positive selection, recombination, and allopatry shape intraspecific diversity of widespread and dominant cyanobacteria.</title>
        <authorList>
            <person name="Wei J."/>
            <person name="Shu W."/>
            <person name="Hu C."/>
        </authorList>
    </citation>
    <scope>NUCLEOTIDE SEQUENCE [LARGE SCALE GENOMIC DNA]</scope>
    <source>
        <strain evidence="7 8">GB2-A4</strain>
    </source>
</reference>
<dbReference type="Proteomes" id="UP001464891">
    <property type="component" value="Unassembled WGS sequence"/>
</dbReference>
<accession>A0ABV0JBX1</accession>
<keyword evidence="8" id="KW-1185">Reference proteome</keyword>
<evidence type="ECO:0000256" key="3">
    <source>
        <dbReference type="ARBA" id="ARBA00022694"/>
    </source>
</evidence>
<evidence type="ECO:0000256" key="4">
    <source>
        <dbReference type="ARBA" id="ARBA00023002"/>
    </source>
</evidence>
<dbReference type="CDD" id="cd02801">
    <property type="entry name" value="DUS_like_FMN"/>
    <property type="match status" value="1"/>
</dbReference>
<comment type="function">
    <text evidence="5">Catalyzes the synthesis of 5,6-dihydrouridine (D), a modified base found in the D-loop of most tRNAs, via the reduction of the C5-C6 double bond in target uridines.</text>
</comment>
<evidence type="ECO:0000256" key="5">
    <source>
        <dbReference type="PIRNR" id="PIRNR006621"/>
    </source>
</evidence>
<gene>
    <name evidence="7" type="ORF">NC998_19410</name>
</gene>
<dbReference type="EMBL" id="JAMPKM010000013">
    <property type="protein sequence ID" value="MEP0819273.1"/>
    <property type="molecule type" value="Genomic_DNA"/>
</dbReference>
<evidence type="ECO:0000259" key="6">
    <source>
        <dbReference type="Pfam" id="PF01207"/>
    </source>
</evidence>
<name>A0ABV0JBX1_9CYAN</name>
<dbReference type="Pfam" id="PF01207">
    <property type="entry name" value="Dus"/>
    <property type="match status" value="1"/>
</dbReference>
<evidence type="ECO:0000313" key="8">
    <source>
        <dbReference type="Proteomes" id="UP001464891"/>
    </source>
</evidence>
<dbReference type="RefSeq" id="WP_190443014.1">
    <property type="nucleotide sequence ID" value="NZ_JAMPKM010000013.1"/>
</dbReference>
<dbReference type="InterPro" id="IPR035587">
    <property type="entry name" value="DUS-like_FMN-bd"/>
</dbReference>
<evidence type="ECO:0000256" key="1">
    <source>
        <dbReference type="ARBA" id="ARBA00022630"/>
    </source>
</evidence>